<keyword evidence="1" id="KW-0175">Coiled coil</keyword>
<protein>
    <submittedName>
        <fullName evidence="3">Lysis protein</fullName>
    </submittedName>
</protein>
<comment type="caution">
    <text evidence="3">The sequence shown here is derived from an EMBL/GenBank/DDBJ whole genome shotgun (WGS) entry which is preliminary data.</text>
</comment>
<feature type="transmembrane region" description="Helical" evidence="2">
    <location>
        <begin position="20"/>
        <end position="39"/>
    </location>
</feature>
<evidence type="ECO:0000313" key="3">
    <source>
        <dbReference type="EMBL" id="RCI75293.1"/>
    </source>
</evidence>
<name>A0A367MED5_PSEAI</name>
<sequence length="185" mass="20049">MDARQGGAVVMWLGSGGLATWARVVIVALVLAVVAAVTWRVAEWRFGEQIAALKLQHERERGETSQAVAAELQRRTEQRQRLEADLQAIDEQRYGELRHAQVINDQLTADLAAARQRMRVRITSARCSAPGLPAGAVGAGVDDGAEYAELHPATATDLAQLAADADSCAIKLTAMQERELARLVR</sequence>
<dbReference type="AlphaFoldDB" id="A0A367MED5"/>
<dbReference type="Pfam" id="PF03245">
    <property type="entry name" value="Phage_lysis"/>
    <property type="match status" value="1"/>
</dbReference>
<dbReference type="Proteomes" id="UP000253594">
    <property type="component" value="Unassembled WGS sequence"/>
</dbReference>
<keyword evidence="2" id="KW-1133">Transmembrane helix</keyword>
<proteinExistence type="predicted"/>
<feature type="coiled-coil region" evidence="1">
    <location>
        <begin position="72"/>
        <end position="117"/>
    </location>
</feature>
<organism evidence="3 4">
    <name type="scientific">Pseudomonas aeruginosa</name>
    <dbReference type="NCBI Taxonomy" id="287"/>
    <lineage>
        <taxon>Bacteria</taxon>
        <taxon>Pseudomonadati</taxon>
        <taxon>Pseudomonadota</taxon>
        <taxon>Gammaproteobacteria</taxon>
        <taxon>Pseudomonadales</taxon>
        <taxon>Pseudomonadaceae</taxon>
        <taxon>Pseudomonas</taxon>
    </lineage>
</organism>
<keyword evidence="2" id="KW-0812">Transmembrane</keyword>
<evidence type="ECO:0000256" key="1">
    <source>
        <dbReference type="SAM" id="Coils"/>
    </source>
</evidence>
<dbReference type="EMBL" id="QORE01000198">
    <property type="protein sequence ID" value="RCI75293.1"/>
    <property type="molecule type" value="Genomic_DNA"/>
</dbReference>
<reference evidence="3 4" key="1">
    <citation type="submission" date="2018-07" db="EMBL/GenBank/DDBJ databases">
        <title>Mechanisms of high-level aminoglycoside resistance among Gram-negative pathogens in Brazil.</title>
        <authorList>
            <person name="Ballaben A.S."/>
            <person name="Darini A.L.C."/>
            <person name="Doi Y."/>
        </authorList>
    </citation>
    <scope>NUCLEOTIDE SEQUENCE [LARGE SCALE GENOMIC DNA]</scope>
    <source>
        <strain evidence="3 4">B2-305</strain>
    </source>
</reference>
<dbReference type="InterPro" id="IPR004929">
    <property type="entry name" value="I-spanin"/>
</dbReference>
<dbReference type="GO" id="GO:0044659">
    <property type="term" value="P:viral release from host cell by cytolysis"/>
    <property type="evidence" value="ECO:0007669"/>
    <property type="project" value="InterPro"/>
</dbReference>
<accession>A0A367MED5</accession>
<evidence type="ECO:0000256" key="2">
    <source>
        <dbReference type="SAM" id="Phobius"/>
    </source>
</evidence>
<keyword evidence="2" id="KW-0472">Membrane</keyword>
<evidence type="ECO:0000313" key="4">
    <source>
        <dbReference type="Proteomes" id="UP000253594"/>
    </source>
</evidence>
<gene>
    <name evidence="3" type="ORF">DT376_08385</name>
</gene>